<evidence type="ECO:0000256" key="1">
    <source>
        <dbReference type="ARBA" id="ARBA00001946"/>
    </source>
</evidence>
<keyword evidence="9" id="KW-0472">Membrane</keyword>
<dbReference type="GO" id="GO:0004309">
    <property type="term" value="F:exopolyphosphatase activity"/>
    <property type="evidence" value="ECO:0007669"/>
    <property type="project" value="UniProtKB-EC"/>
</dbReference>
<evidence type="ECO:0000259" key="12">
    <source>
        <dbReference type="Pfam" id="PF21447"/>
    </source>
</evidence>
<keyword evidence="7" id="KW-1003">Cell membrane</keyword>
<evidence type="ECO:0000259" key="11">
    <source>
        <dbReference type="Pfam" id="PF02541"/>
    </source>
</evidence>
<comment type="caution">
    <text evidence="13">The sequence shown here is derived from an EMBL/GenBank/DDBJ whole genome shotgun (WGS) entry which is preliminary data.</text>
</comment>
<evidence type="ECO:0000256" key="4">
    <source>
        <dbReference type="ARBA" id="ARBA00011738"/>
    </source>
</evidence>
<dbReference type="SUPFAM" id="SSF109604">
    <property type="entry name" value="HD-domain/PDEase-like"/>
    <property type="match status" value="1"/>
</dbReference>
<dbReference type="Pfam" id="PF21447">
    <property type="entry name" value="Ppx-GppA_III"/>
    <property type="match status" value="1"/>
</dbReference>
<comment type="catalytic activity">
    <reaction evidence="10">
        <text>[phosphate](n) + H2O = [phosphate](n-1) + phosphate + H(+)</text>
        <dbReference type="Rhea" id="RHEA:21528"/>
        <dbReference type="Rhea" id="RHEA-COMP:9859"/>
        <dbReference type="Rhea" id="RHEA-COMP:14279"/>
        <dbReference type="ChEBI" id="CHEBI:15377"/>
        <dbReference type="ChEBI" id="CHEBI:15378"/>
        <dbReference type="ChEBI" id="CHEBI:16838"/>
        <dbReference type="ChEBI" id="CHEBI:43474"/>
        <dbReference type="EC" id="3.6.1.11"/>
    </reaction>
</comment>
<dbReference type="FunFam" id="3.30.420.150:FF:000001">
    <property type="entry name" value="Guanosine-5'-triphosphate,3'-diphosphate pyrophosphatase"/>
    <property type="match status" value="1"/>
</dbReference>
<evidence type="ECO:0000256" key="5">
    <source>
        <dbReference type="ARBA" id="ARBA00012451"/>
    </source>
</evidence>
<feature type="domain" description="Ppx/GppA phosphatase C-terminal" evidence="12">
    <location>
        <begin position="313"/>
        <end position="489"/>
    </location>
</feature>
<organism evidence="13 14">
    <name type="scientific">Abyssibacter profundi</name>
    <dbReference type="NCBI Taxonomy" id="2182787"/>
    <lineage>
        <taxon>Bacteria</taxon>
        <taxon>Pseudomonadati</taxon>
        <taxon>Pseudomonadota</taxon>
        <taxon>Gammaproteobacteria</taxon>
        <taxon>Chromatiales</taxon>
        <taxon>Oceanococcaceae</taxon>
        <taxon>Abyssibacter</taxon>
    </lineage>
</organism>
<proteinExistence type="inferred from homology"/>
<comment type="subcellular location">
    <subcellularLocation>
        <location evidence="2">Cell membrane</location>
        <topology evidence="2">Peripheral membrane protein</topology>
    </subcellularLocation>
</comment>
<dbReference type="InterPro" id="IPR022371">
    <property type="entry name" value="Exopolyphosphatase"/>
</dbReference>
<dbReference type="AlphaFoldDB" id="A0A363UKF7"/>
<feature type="domain" description="Ppx/GppA phosphatase N-terminal" evidence="11">
    <location>
        <begin position="24"/>
        <end position="306"/>
    </location>
</feature>
<evidence type="ECO:0000256" key="2">
    <source>
        <dbReference type="ARBA" id="ARBA00004202"/>
    </source>
</evidence>
<reference evidence="13 14" key="1">
    <citation type="submission" date="2018-05" db="EMBL/GenBank/DDBJ databases">
        <title>Abyssibacter profundi OUC007T gen. nov., sp. nov, a marine bacterium isolated from seawater of the Mariana Trench.</title>
        <authorList>
            <person name="Zhou S."/>
        </authorList>
    </citation>
    <scope>NUCLEOTIDE SEQUENCE [LARGE SCALE GENOMIC DNA]</scope>
    <source>
        <strain evidence="13 14">OUC007</strain>
    </source>
</reference>
<evidence type="ECO:0000313" key="14">
    <source>
        <dbReference type="Proteomes" id="UP000251800"/>
    </source>
</evidence>
<dbReference type="InterPro" id="IPR003695">
    <property type="entry name" value="Ppx_GppA_N"/>
</dbReference>
<dbReference type="EMBL" id="QEQK01000007">
    <property type="protein sequence ID" value="PWN55916.1"/>
    <property type="molecule type" value="Genomic_DNA"/>
</dbReference>
<sequence length="504" mass="55090">MTEARETVDDVAAVDLGSNSFHMIVARPRGQEITVVDKLREPVRLGAGLDADKQLSAEAQQRAMACLERFGQRLRPIRTGRVRIVGTNTLRRMRRPEQFLSAAEQALGHPVEVISGVEEARLIYGGVVHGLGAEQPSRLVIDIGGGSTEVIIGERDQPRLLESVRMGCVSFTDRFFGGGNITRKRFVAARMAARLETEYLVADYRAAGWDVCIGASGTVRAIAKVIAGCGWGDGAITPEGLDQLADHMVGLGSIDALNLDGLREDRKPIFPGGLAVLAGLFDALNITRMTVSDRALREGVIYDLLGRLSDHDVRHDTVAGLARRFGVDAAHADSVRATAMAMLDGVEDGWSELAGDTAARQLLSWAAQLHEIGLFVAHGSYHKHGEYLVRNGDLHGFSQLDQRMLAALVRLHRGKFRPSVLDGVPQPARERILRLAILLRLAVILRRGRTHDPMPAVVIQVREQQVSIQFDAQWLADHALTRAGLEQEQALLKPAGYKLRVREA</sequence>
<protein>
    <recommendedName>
        <fullName evidence="6">Exopolyphosphatase</fullName>
        <ecNumber evidence="5">3.6.1.11</ecNumber>
    </recommendedName>
</protein>
<dbReference type="InterPro" id="IPR050273">
    <property type="entry name" value="GppA/Ppx_hydrolase"/>
</dbReference>
<evidence type="ECO:0000256" key="8">
    <source>
        <dbReference type="ARBA" id="ARBA00022801"/>
    </source>
</evidence>
<evidence type="ECO:0000256" key="6">
    <source>
        <dbReference type="ARBA" id="ARBA00020416"/>
    </source>
</evidence>
<comment type="similarity">
    <text evidence="3">Belongs to the GppA/Ppx family.</text>
</comment>
<comment type="cofactor">
    <cofactor evidence="1">
        <name>Mg(2+)</name>
        <dbReference type="ChEBI" id="CHEBI:18420"/>
    </cofactor>
</comment>
<accession>A0A363UKF7</accession>
<keyword evidence="14" id="KW-1185">Reference proteome</keyword>
<dbReference type="CDD" id="cd24053">
    <property type="entry name" value="ASKHA_NBD_EcPPX-GppA-like"/>
    <property type="match status" value="1"/>
</dbReference>
<dbReference type="FunFam" id="3.30.420.40:FF:000023">
    <property type="entry name" value="Guanosine-5'-triphosphate,3'-diphosphate pyrophosphatase"/>
    <property type="match status" value="1"/>
</dbReference>
<dbReference type="PANTHER" id="PTHR30005:SF14">
    <property type="entry name" value="EXOPOLYPHOSPHATASE"/>
    <property type="match status" value="1"/>
</dbReference>
<evidence type="ECO:0000256" key="10">
    <source>
        <dbReference type="ARBA" id="ARBA00047607"/>
    </source>
</evidence>
<evidence type="ECO:0000256" key="7">
    <source>
        <dbReference type="ARBA" id="ARBA00022475"/>
    </source>
</evidence>
<keyword evidence="8" id="KW-0378">Hydrolase</keyword>
<dbReference type="Pfam" id="PF02541">
    <property type="entry name" value="Ppx-GppA"/>
    <property type="match status" value="1"/>
</dbReference>
<name>A0A363UKF7_9GAMM</name>
<dbReference type="PANTHER" id="PTHR30005">
    <property type="entry name" value="EXOPOLYPHOSPHATASE"/>
    <property type="match status" value="1"/>
</dbReference>
<dbReference type="InterPro" id="IPR048950">
    <property type="entry name" value="Ppx_GppA_C"/>
</dbReference>
<dbReference type="EC" id="3.6.1.11" evidence="5"/>
<dbReference type="SUPFAM" id="SSF53067">
    <property type="entry name" value="Actin-like ATPase domain"/>
    <property type="match status" value="2"/>
</dbReference>
<dbReference type="Gene3D" id="3.30.420.40">
    <property type="match status" value="1"/>
</dbReference>
<dbReference type="NCBIfam" id="TIGR03706">
    <property type="entry name" value="exo_poly_only"/>
    <property type="match status" value="1"/>
</dbReference>
<evidence type="ECO:0000256" key="3">
    <source>
        <dbReference type="ARBA" id="ARBA00007125"/>
    </source>
</evidence>
<dbReference type="Gene3D" id="3.30.420.150">
    <property type="entry name" value="Exopolyphosphatase. Domain 2"/>
    <property type="match status" value="1"/>
</dbReference>
<evidence type="ECO:0000313" key="13">
    <source>
        <dbReference type="EMBL" id="PWN55916.1"/>
    </source>
</evidence>
<evidence type="ECO:0000256" key="9">
    <source>
        <dbReference type="ARBA" id="ARBA00023136"/>
    </source>
</evidence>
<dbReference type="OrthoDB" id="9793035at2"/>
<gene>
    <name evidence="13" type="primary">ppx</name>
    <name evidence="13" type="ORF">DEH80_08800</name>
</gene>
<dbReference type="Gene3D" id="1.10.3210.10">
    <property type="entry name" value="Hypothetical protein af1432"/>
    <property type="match status" value="1"/>
</dbReference>
<dbReference type="GO" id="GO:0005886">
    <property type="term" value="C:plasma membrane"/>
    <property type="evidence" value="ECO:0007669"/>
    <property type="project" value="UniProtKB-SubCell"/>
</dbReference>
<dbReference type="InterPro" id="IPR030673">
    <property type="entry name" value="PyroPPase_GppA_Ppx"/>
</dbReference>
<comment type="subunit">
    <text evidence="4">Homodimer.</text>
</comment>
<dbReference type="InterPro" id="IPR043129">
    <property type="entry name" value="ATPase_NBD"/>
</dbReference>
<dbReference type="RefSeq" id="WP_109720131.1">
    <property type="nucleotide sequence ID" value="NZ_QEQK01000007.1"/>
</dbReference>
<dbReference type="PIRSF" id="PIRSF001267">
    <property type="entry name" value="Pyrophosphatase_GppA_Ppx"/>
    <property type="match status" value="1"/>
</dbReference>
<dbReference type="Proteomes" id="UP000251800">
    <property type="component" value="Unassembled WGS sequence"/>
</dbReference>
<dbReference type="GO" id="GO:0006798">
    <property type="term" value="P:polyphosphate catabolic process"/>
    <property type="evidence" value="ECO:0007669"/>
    <property type="project" value="TreeGrafter"/>
</dbReference>